<dbReference type="PANTHER" id="PTHR34292">
    <property type="entry name" value="OUTER SPORE WALL PROTEIN LDS1"/>
    <property type="match status" value="1"/>
</dbReference>
<gene>
    <name evidence="2" type="ORF">TWF481_001202</name>
</gene>
<comment type="caution">
    <text evidence="2">The sequence shown here is derived from an EMBL/GenBank/DDBJ whole genome shotgun (WGS) entry which is preliminary data.</text>
</comment>
<dbReference type="Proteomes" id="UP001370758">
    <property type="component" value="Unassembled WGS sequence"/>
</dbReference>
<feature type="transmembrane region" description="Helical" evidence="1">
    <location>
        <begin position="206"/>
        <end position="226"/>
    </location>
</feature>
<proteinExistence type="predicted"/>
<dbReference type="InterPro" id="IPR052786">
    <property type="entry name" value="Spore_wall_assembly"/>
</dbReference>
<feature type="transmembrane region" description="Helical" evidence="1">
    <location>
        <begin position="90"/>
        <end position="112"/>
    </location>
</feature>
<dbReference type="PANTHER" id="PTHR34292:SF1">
    <property type="entry name" value="OUTER SPORE WALL PROTEIN RRT8"/>
    <property type="match status" value="1"/>
</dbReference>
<dbReference type="GO" id="GO:0005628">
    <property type="term" value="C:prospore membrane"/>
    <property type="evidence" value="ECO:0007669"/>
    <property type="project" value="TreeGrafter"/>
</dbReference>
<evidence type="ECO:0000313" key="2">
    <source>
        <dbReference type="EMBL" id="KAK6512314.1"/>
    </source>
</evidence>
<feature type="transmembrane region" description="Helical" evidence="1">
    <location>
        <begin position="61"/>
        <end position="78"/>
    </location>
</feature>
<dbReference type="GO" id="GO:0005811">
    <property type="term" value="C:lipid droplet"/>
    <property type="evidence" value="ECO:0007669"/>
    <property type="project" value="TreeGrafter"/>
</dbReference>
<keyword evidence="1" id="KW-1133">Transmembrane helix</keyword>
<keyword evidence="3" id="KW-1185">Reference proteome</keyword>
<protein>
    <recommendedName>
        <fullName evidence="4">Outer spore wall protein RRT8</fullName>
    </recommendedName>
</protein>
<evidence type="ECO:0000256" key="1">
    <source>
        <dbReference type="SAM" id="Phobius"/>
    </source>
</evidence>
<dbReference type="AlphaFoldDB" id="A0AAV9WQR0"/>
<feature type="transmembrane region" description="Helical" evidence="1">
    <location>
        <begin position="118"/>
        <end position="139"/>
    </location>
</feature>
<dbReference type="EMBL" id="JAVHJL010000001">
    <property type="protein sequence ID" value="KAK6512314.1"/>
    <property type="molecule type" value="Genomic_DNA"/>
</dbReference>
<evidence type="ECO:0008006" key="4">
    <source>
        <dbReference type="Google" id="ProtNLM"/>
    </source>
</evidence>
<dbReference type="GO" id="GO:0005619">
    <property type="term" value="C:ascospore wall"/>
    <property type="evidence" value="ECO:0007669"/>
    <property type="project" value="TreeGrafter"/>
</dbReference>
<accession>A0AAV9WQR0</accession>
<name>A0AAV9WQR0_9PEZI</name>
<evidence type="ECO:0000313" key="3">
    <source>
        <dbReference type="Proteomes" id="UP001370758"/>
    </source>
</evidence>
<sequence>MMPGTSRYPDTPQPVIYTHVVAETPRSEQEPLLPNSYYDVNQSSSTLNSQRRLFDPSRKRIHTPAVLYPVRGIIYLYYNPVLWRVIRGRVVPCLILSLGVTIVLFMLLYIPLAAIMSFLTGPIALLNAALTILTLAANLNSALCEGFLLEQSLINMFDAVLLLERHHELVEQGQEVIPNAPDVVAALGEYKVPTSLRPQWKAIFEFIFFSPVSFIPIVGPFIFLAIQGNRAGPIAHYWYFRLKGLDKKQQKAFIKNYHWSYLNFGTMAIGLQFIPMLSILVAFTNAIGAALWAIRLEYREKKHRQFVAANHPHRPEETHYAHGHHGHVA</sequence>
<feature type="transmembrane region" description="Helical" evidence="1">
    <location>
        <begin position="269"/>
        <end position="294"/>
    </location>
</feature>
<keyword evidence="1" id="KW-0472">Membrane</keyword>
<organism evidence="2 3">
    <name type="scientific">Arthrobotrys musiformis</name>
    <dbReference type="NCBI Taxonomy" id="47236"/>
    <lineage>
        <taxon>Eukaryota</taxon>
        <taxon>Fungi</taxon>
        <taxon>Dikarya</taxon>
        <taxon>Ascomycota</taxon>
        <taxon>Pezizomycotina</taxon>
        <taxon>Orbiliomycetes</taxon>
        <taxon>Orbiliales</taxon>
        <taxon>Orbiliaceae</taxon>
        <taxon>Arthrobotrys</taxon>
    </lineage>
</organism>
<reference evidence="2 3" key="1">
    <citation type="submission" date="2023-08" db="EMBL/GenBank/DDBJ databases">
        <authorList>
            <person name="Palmer J.M."/>
        </authorList>
    </citation>
    <scope>NUCLEOTIDE SEQUENCE [LARGE SCALE GENOMIC DNA]</scope>
    <source>
        <strain evidence="2 3">TWF481</strain>
    </source>
</reference>
<keyword evidence="1" id="KW-0812">Transmembrane</keyword>